<dbReference type="PANTHER" id="PTHR33307">
    <property type="entry name" value="ALPHA-RHAMNOSIDASE (EUROFUNG)"/>
    <property type="match status" value="1"/>
</dbReference>
<dbReference type="Pfam" id="PF05592">
    <property type="entry name" value="Bac_rhamnosid"/>
    <property type="match status" value="1"/>
</dbReference>
<dbReference type="InterPro" id="IPR008928">
    <property type="entry name" value="6-hairpin_glycosidase_sf"/>
</dbReference>
<evidence type="ECO:0000259" key="6">
    <source>
        <dbReference type="Pfam" id="PF17389"/>
    </source>
</evidence>
<dbReference type="InterPro" id="IPR013737">
    <property type="entry name" value="Bac_rhamnosid_N"/>
</dbReference>
<dbReference type="InterPro" id="IPR013783">
    <property type="entry name" value="Ig-like_fold"/>
</dbReference>
<accession>A0ABS4JBF9</accession>
<evidence type="ECO:0000313" key="8">
    <source>
        <dbReference type="EMBL" id="MBP1996074.1"/>
    </source>
</evidence>
<dbReference type="Proteomes" id="UP001519287">
    <property type="component" value="Unassembled WGS sequence"/>
</dbReference>
<feature type="domain" description="Alpha-L-rhamnosidase six-hairpin glycosidase" evidence="6">
    <location>
        <begin position="452"/>
        <end position="783"/>
    </location>
</feature>
<gene>
    <name evidence="8" type="ORF">J2Z66_007718</name>
</gene>
<dbReference type="InterPro" id="IPR008902">
    <property type="entry name" value="Rhamnosid_concanavalin"/>
</dbReference>
<dbReference type="EMBL" id="JAGGLB010000043">
    <property type="protein sequence ID" value="MBP1996074.1"/>
    <property type="molecule type" value="Genomic_DNA"/>
</dbReference>
<keyword evidence="3 8" id="KW-0378">Hydrolase</keyword>
<dbReference type="InterPro" id="IPR016007">
    <property type="entry name" value="Alpha_rhamnosid"/>
</dbReference>
<evidence type="ECO:0000259" key="7">
    <source>
        <dbReference type="Pfam" id="PF17390"/>
    </source>
</evidence>
<evidence type="ECO:0000256" key="3">
    <source>
        <dbReference type="ARBA" id="ARBA00022801"/>
    </source>
</evidence>
<evidence type="ECO:0000259" key="4">
    <source>
        <dbReference type="Pfam" id="PF05592"/>
    </source>
</evidence>
<keyword evidence="9" id="KW-1185">Reference proteome</keyword>
<keyword evidence="8" id="KW-0326">Glycosidase</keyword>
<dbReference type="Pfam" id="PF17390">
    <property type="entry name" value="Bac_rhamnosid_C"/>
    <property type="match status" value="1"/>
</dbReference>
<dbReference type="Pfam" id="PF08531">
    <property type="entry name" value="Bac_rhamnosid_N"/>
    <property type="match status" value="1"/>
</dbReference>
<feature type="domain" description="Alpha-L-rhamnosidase concanavalin-like" evidence="4">
    <location>
        <begin position="347"/>
        <end position="431"/>
    </location>
</feature>
<evidence type="ECO:0000256" key="2">
    <source>
        <dbReference type="ARBA" id="ARBA00012652"/>
    </source>
</evidence>
<dbReference type="EC" id="3.2.1.40" evidence="2"/>
<comment type="caution">
    <text evidence="8">The sequence shown here is derived from an EMBL/GenBank/DDBJ whole genome shotgun (WGS) entry which is preliminary data.</text>
</comment>
<dbReference type="PANTHER" id="PTHR33307:SF6">
    <property type="entry name" value="ALPHA-RHAMNOSIDASE (EUROFUNG)-RELATED"/>
    <property type="match status" value="1"/>
</dbReference>
<dbReference type="InterPro" id="IPR035398">
    <property type="entry name" value="Bac_rhamnosid_C"/>
</dbReference>
<comment type="catalytic activity">
    <reaction evidence="1">
        <text>Hydrolysis of terminal non-reducing alpha-L-rhamnose residues in alpha-L-rhamnosides.</text>
        <dbReference type="EC" id="3.2.1.40"/>
    </reaction>
</comment>
<dbReference type="RefSeq" id="WP_209978153.1">
    <property type="nucleotide sequence ID" value="NZ_JAGGLB010000043.1"/>
</dbReference>
<reference evidence="8 9" key="1">
    <citation type="submission" date="2021-03" db="EMBL/GenBank/DDBJ databases">
        <title>Genomic Encyclopedia of Type Strains, Phase IV (KMG-IV): sequencing the most valuable type-strain genomes for metagenomic binning, comparative biology and taxonomic classification.</title>
        <authorList>
            <person name="Goeker M."/>
        </authorList>
    </citation>
    <scope>NUCLEOTIDE SEQUENCE [LARGE SCALE GENOMIC DNA]</scope>
    <source>
        <strain evidence="8 9">DSM 26048</strain>
    </source>
</reference>
<dbReference type="InterPro" id="IPR035396">
    <property type="entry name" value="Bac_rhamnosid6H"/>
</dbReference>
<dbReference type="Gene3D" id="1.50.10.10">
    <property type="match status" value="1"/>
</dbReference>
<dbReference type="Gene3D" id="2.60.40.10">
    <property type="entry name" value="Immunoglobulins"/>
    <property type="match status" value="1"/>
</dbReference>
<dbReference type="InterPro" id="IPR012341">
    <property type="entry name" value="6hp_glycosidase-like_sf"/>
</dbReference>
<evidence type="ECO:0000313" key="9">
    <source>
        <dbReference type="Proteomes" id="UP001519287"/>
    </source>
</evidence>
<dbReference type="SUPFAM" id="SSF48208">
    <property type="entry name" value="Six-hairpin glycosidases"/>
    <property type="match status" value="1"/>
</dbReference>
<feature type="domain" description="Alpha-L-rhamnosidase C-terminal" evidence="7">
    <location>
        <begin position="785"/>
        <end position="854"/>
    </location>
</feature>
<protein>
    <recommendedName>
        <fullName evidence="2">alpha-L-rhamnosidase</fullName>
        <ecNumber evidence="2">3.2.1.40</ecNumber>
    </recommendedName>
</protein>
<sequence>MAENQENYQVYSLQVNQLNAPLGIDERSIRFSWKLNSSNRGAVLAASQVWVASSAEKLKDGEADLWDSGKVNGSTLYADYAGVQLKGHARYWWKVAVSVADGQVVESEAAFFDTGLFADDWQAQWIWRSDQIQINDFAYLRKEIELRQPVAYAKIFASAHNVFQLYLDGERIGGYGSPAPTNPYEHKYYVAYDVTAQLTQGTSCIAAAAHYLGGNGQNYVNGLPGFRLQLEVVYVDGTQESFKSDTTWESLVEMPHKTGTAYQQMRLLSAVEDYDARSIDPEWLKVGFDKAKCGPAAAATIAAEEWPMKWQTIPEGTVNETIAPVYLHSFKDSPEDLGRGEERVLRQVFDTGRIVSGWPSITLRGLAGVTVRMRYSEDLDEQGWVKHNVCNETPADYYYDQYTMRGDEEETWEASFSYKAFRYIEVTGYPELLVPGENLRISYAHTGMAYEGSFECSNDLLNKMYQACIRTQTNNTLGQMVDCPHREQAQYLADSDLQAEALLYNFDARHVLEKVISDFVDGQWEDGTFPFVYPQNVDGPYGELQIPEWDLHYCTIMWKLYRMYGDKRLLETYIEPGKRMVDYYLGIIDPQYGLVPIDKGWHISDWPYPTVDDKPLYLTVQNVKLYQAAHIVSETAKIIGNEQISVTYRQHADQLKEHIVKHLFDKENKRFRDGLNSEQAHQGATGIALYAGVAPEEDREALVQYAASRPWECKTVLSLPLLRMLFENGQQEAAYRLINRTEYPGWGYTIAQGTATMWEGWDDIESHSHAWNGYPARMLQEYVVGISTLTPGFADVQIKPYMPQDLTFASATIPTVRGAISVRWDRSADGTSIRLTAQIPVTTNGSIVVDAGGTADSVIIREKESGGTIWDKGHFIAGVNGVKSCELSADGFVIAVDGGDYEFVFEAS</sequence>
<feature type="domain" description="Bacterial alpha-L-rhamnosidase N-terminal" evidence="5">
    <location>
        <begin position="150"/>
        <end position="302"/>
    </location>
</feature>
<dbReference type="Pfam" id="PF17389">
    <property type="entry name" value="Bac_rhamnosid6H"/>
    <property type="match status" value="1"/>
</dbReference>
<dbReference type="Pfam" id="PF25788">
    <property type="entry name" value="Ig_Rha78A_N"/>
    <property type="match status" value="1"/>
</dbReference>
<name>A0ABS4JBF9_9BACL</name>
<dbReference type="Gene3D" id="2.60.120.260">
    <property type="entry name" value="Galactose-binding domain-like"/>
    <property type="match status" value="2"/>
</dbReference>
<proteinExistence type="predicted"/>
<dbReference type="GO" id="GO:0030596">
    <property type="term" value="F:alpha-L-rhamnosidase activity"/>
    <property type="evidence" value="ECO:0007669"/>
    <property type="project" value="UniProtKB-EC"/>
</dbReference>
<evidence type="ECO:0000259" key="5">
    <source>
        <dbReference type="Pfam" id="PF08531"/>
    </source>
</evidence>
<organism evidence="8 9">
    <name type="scientific">Paenibacillus eucommiae</name>
    <dbReference type="NCBI Taxonomy" id="1355755"/>
    <lineage>
        <taxon>Bacteria</taxon>
        <taxon>Bacillati</taxon>
        <taxon>Bacillota</taxon>
        <taxon>Bacilli</taxon>
        <taxon>Bacillales</taxon>
        <taxon>Paenibacillaceae</taxon>
        <taxon>Paenibacillus</taxon>
    </lineage>
</organism>
<evidence type="ECO:0000256" key="1">
    <source>
        <dbReference type="ARBA" id="ARBA00001445"/>
    </source>
</evidence>
<dbReference type="Gene3D" id="2.60.420.10">
    <property type="entry name" value="Maltose phosphorylase, domain 3"/>
    <property type="match status" value="1"/>
</dbReference>